<dbReference type="Proteomes" id="UP001140502">
    <property type="component" value="Unassembled WGS sequence"/>
</dbReference>
<dbReference type="InterPro" id="IPR036259">
    <property type="entry name" value="MFS_trans_sf"/>
</dbReference>
<keyword evidence="4 6" id="KW-0472">Membrane</keyword>
<feature type="transmembrane region" description="Helical" evidence="6">
    <location>
        <begin position="457"/>
        <end position="479"/>
    </location>
</feature>
<keyword evidence="3 6" id="KW-1133">Transmembrane helix</keyword>
<keyword evidence="9" id="KW-1185">Reference proteome</keyword>
<dbReference type="AlphaFoldDB" id="A0A9W8WKJ7"/>
<evidence type="ECO:0000256" key="2">
    <source>
        <dbReference type="ARBA" id="ARBA00022692"/>
    </source>
</evidence>
<accession>A0A9W8WKJ7</accession>
<keyword evidence="2 6" id="KW-0812">Transmembrane</keyword>
<feature type="transmembrane region" description="Helical" evidence="6">
    <location>
        <begin position="176"/>
        <end position="194"/>
    </location>
</feature>
<evidence type="ECO:0000313" key="8">
    <source>
        <dbReference type="EMBL" id="KAJ4327629.1"/>
    </source>
</evidence>
<keyword evidence="5" id="KW-0325">Glycoprotein</keyword>
<name>A0A9W8WKJ7_9HYPO</name>
<comment type="caution">
    <text evidence="8">The sequence shown here is derived from an EMBL/GenBank/DDBJ whole genome shotgun (WGS) entry which is preliminary data.</text>
</comment>
<feature type="transmembrane region" description="Helical" evidence="6">
    <location>
        <begin position="393"/>
        <end position="414"/>
    </location>
</feature>
<evidence type="ECO:0000256" key="4">
    <source>
        <dbReference type="ARBA" id="ARBA00023136"/>
    </source>
</evidence>
<feature type="transmembrane region" description="Helical" evidence="6">
    <location>
        <begin position="420"/>
        <end position="445"/>
    </location>
</feature>
<feature type="transmembrane region" description="Helical" evidence="6">
    <location>
        <begin position="93"/>
        <end position="111"/>
    </location>
</feature>
<protein>
    <recommendedName>
        <fullName evidence="7">Major facilitator superfamily (MFS) profile domain-containing protein</fullName>
    </recommendedName>
</protein>
<dbReference type="Gene3D" id="1.20.1250.20">
    <property type="entry name" value="MFS general substrate transporter like domains"/>
    <property type="match status" value="1"/>
</dbReference>
<organism evidence="8 9">
    <name type="scientific">Fusarium piperis</name>
    <dbReference type="NCBI Taxonomy" id="1435070"/>
    <lineage>
        <taxon>Eukaryota</taxon>
        <taxon>Fungi</taxon>
        <taxon>Dikarya</taxon>
        <taxon>Ascomycota</taxon>
        <taxon>Pezizomycotina</taxon>
        <taxon>Sordariomycetes</taxon>
        <taxon>Hypocreomycetidae</taxon>
        <taxon>Hypocreales</taxon>
        <taxon>Nectriaceae</taxon>
        <taxon>Fusarium</taxon>
        <taxon>Fusarium solani species complex</taxon>
    </lineage>
</organism>
<dbReference type="OrthoDB" id="5215911at2759"/>
<feature type="domain" description="Major facilitator superfamily (MFS) profile" evidence="7">
    <location>
        <begin position="51"/>
        <end position="511"/>
    </location>
</feature>
<evidence type="ECO:0000313" key="9">
    <source>
        <dbReference type="Proteomes" id="UP001140502"/>
    </source>
</evidence>
<dbReference type="EMBL" id="JAPEUR010000021">
    <property type="protein sequence ID" value="KAJ4327629.1"/>
    <property type="molecule type" value="Genomic_DNA"/>
</dbReference>
<evidence type="ECO:0000259" key="7">
    <source>
        <dbReference type="PROSITE" id="PS50850"/>
    </source>
</evidence>
<dbReference type="Pfam" id="PF07690">
    <property type="entry name" value="MFS_1"/>
    <property type="match status" value="1"/>
</dbReference>
<comment type="subcellular location">
    <subcellularLocation>
        <location evidence="1">Membrane</location>
        <topology evidence="1">Multi-pass membrane protein</topology>
    </subcellularLocation>
</comment>
<dbReference type="PANTHER" id="PTHR23502">
    <property type="entry name" value="MAJOR FACILITATOR SUPERFAMILY"/>
    <property type="match status" value="1"/>
</dbReference>
<dbReference type="GO" id="GO:0022857">
    <property type="term" value="F:transmembrane transporter activity"/>
    <property type="evidence" value="ECO:0007669"/>
    <property type="project" value="InterPro"/>
</dbReference>
<evidence type="ECO:0000256" key="5">
    <source>
        <dbReference type="ARBA" id="ARBA00023180"/>
    </source>
</evidence>
<dbReference type="GO" id="GO:0005886">
    <property type="term" value="C:plasma membrane"/>
    <property type="evidence" value="ECO:0007669"/>
    <property type="project" value="TreeGrafter"/>
</dbReference>
<feature type="transmembrane region" description="Helical" evidence="6">
    <location>
        <begin position="358"/>
        <end position="381"/>
    </location>
</feature>
<evidence type="ECO:0000256" key="3">
    <source>
        <dbReference type="ARBA" id="ARBA00022989"/>
    </source>
</evidence>
<feature type="transmembrane region" description="Helical" evidence="6">
    <location>
        <begin position="485"/>
        <end position="509"/>
    </location>
</feature>
<feature type="transmembrane region" description="Helical" evidence="6">
    <location>
        <begin position="313"/>
        <end position="338"/>
    </location>
</feature>
<gene>
    <name evidence="8" type="ORF">N0V84_001878</name>
</gene>
<evidence type="ECO:0000256" key="6">
    <source>
        <dbReference type="SAM" id="Phobius"/>
    </source>
</evidence>
<proteinExistence type="predicted"/>
<dbReference type="InterPro" id="IPR020846">
    <property type="entry name" value="MFS_dom"/>
</dbReference>
<reference evidence="8" key="1">
    <citation type="submission" date="2022-10" db="EMBL/GenBank/DDBJ databases">
        <title>Tapping the CABI collections for fungal endophytes: first genome assemblies for Collariella, Neodidymelliopsis, Ascochyta clinopodiicola, Didymella pomorum, Didymosphaeria variabile, Neocosmospora piperis and Neocucurbitaria cava.</title>
        <authorList>
            <person name="Hill R."/>
        </authorList>
    </citation>
    <scope>NUCLEOTIDE SEQUENCE</scope>
    <source>
        <strain evidence="8">IMI 366586</strain>
    </source>
</reference>
<dbReference type="InterPro" id="IPR011701">
    <property type="entry name" value="MFS"/>
</dbReference>
<feature type="transmembrane region" description="Helical" evidence="6">
    <location>
        <begin position="50"/>
        <end position="73"/>
    </location>
</feature>
<dbReference type="PROSITE" id="PS50850">
    <property type="entry name" value="MFS"/>
    <property type="match status" value="1"/>
</dbReference>
<feature type="transmembrane region" description="Helical" evidence="6">
    <location>
        <begin position="118"/>
        <end position="136"/>
    </location>
</feature>
<dbReference type="SUPFAM" id="SSF103473">
    <property type="entry name" value="MFS general substrate transporter"/>
    <property type="match status" value="1"/>
</dbReference>
<sequence length="530" mass="58152">MATEAATTPPGTVRLVLQPEESTGVSAFMLSPTPSSDPNEPLNWSTWRKCLNYGLTIAVTVAAFTNLAIQTVFWQQMTVDLGLTITQLTHAQSAQFAGLAMGCILFIPLTIKYGRRSTYVISTAALAAVSWWTSSISSYTELIVASIMTGLAGAINETSVQMTISDLFFVHQRGSANAIYFTAVMVGSFLTPLAAGSQAAEQGWRWSYYTLSITLTVLFLTFLFFFEETKFVPVLAGQTHTSTSLVVTSLDPSHDPDKEHLEVAEDVTTTMTRTDSTIPINTWRQRLRFITSTPESLPRLFVMPLHVITFPHVFFTALQLASGVGCLVLYMSVVSIVFAQPPYSFTTAGVGYMTLGPFVGNVFGSIYGGPMSDWVIVRLAHRNGGIFEPEMRLYPLIVPTFVMAGGIIMFGVTADRGMHWIFPSIGGALFAFGLGANGDITFTLIVDTYRELTAEAFIGVAFIRNVVSVAIPFAIVPWIKTMGLTNMYILIGCIAFAIGLLFIPMVIWGKRIRETLAPRYWKLVERRSKV</sequence>
<evidence type="ECO:0000256" key="1">
    <source>
        <dbReference type="ARBA" id="ARBA00004141"/>
    </source>
</evidence>
<dbReference type="PANTHER" id="PTHR23502:SF50">
    <property type="entry name" value="TRANSPORTER, PUTATIVE (AFU_ORTHOLOGUE AFUA_5G00430)-RELATED"/>
    <property type="match status" value="1"/>
</dbReference>
<feature type="transmembrane region" description="Helical" evidence="6">
    <location>
        <begin position="206"/>
        <end position="226"/>
    </location>
</feature>